<evidence type="ECO:0000256" key="3">
    <source>
        <dbReference type="ARBA" id="ARBA00022679"/>
    </source>
</evidence>
<protein>
    <recommendedName>
        <fullName evidence="1">non-specific serine/threonine protein kinase</fullName>
        <ecNumber evidence="1">2.7.11.1</ecNumber>
    </recommendedName>
</protein>
<dbReference type="OrthoDB" id="248923at2759"/>
<dbReference type="AlphaFoldDB" id="A0A813D266"/>
<evidence type="ECO:0000259" key="10">
    <source>
        <dbReference type="PROSITE" id="PS50011"/>
    </source>
</evidence>
<gene>
    <name evidence="11" type="ORF">PGLA1383_LOCUS1415</name>
</gene>
<evidence type="ECO:0000256" key="7">
    <source>
        <dbReference type="ARBA" id="ARBA00047899"/>
    </source>
</evidence>
<evidence type="ECO:0000256" key="4">
    <source>
        <dbReference type="ARBA" id="ARBA00022741"/>
    </source>
</evidence>
<dbReference type="Pfam" id="PF00069">
    <property type="entry name" value="Pkinase"/>
    <property type="match status" value="1"/>
</dbReference>
<evidence type="ECO:0000256" key="1">
    <source>
        <dbReference type="ARBA" id="ARBA00012513"/>
    </source>
</evidence>
<keyword evidence="4" id="KW-0547">Nucleotide-binding</keyword>
<dbReference type="GO" id="GO:0004674">
    <property type="term" value="F:protein serine/threonine kinase activity"/>
    <property type="evidence" value="ECO:0007669"/>
    <property type="project" value="UniProtKB-KW"/>
</dbReference>
<evidence type="ECO:0000256" key="5">
    <source>
        <dbReference type="ARBA" id="ARBA00022777"/>
    </source>
</evidence>
<keyword evidence="6" id="KW-0067">ATP-binding</keyword>
<sequence>MQVLLGLAHLHERRVMHRDVKPANVFLFKGGRALLGDLGVAKVLLQGSADHAQTFVGSPAYMAPEVGEAHPYGPSSDIWAYGCIAFEMCSLRCPFEAASAPALYAKILQGRSPVVRGRYSAQLRGVAGQSLRRQAAKRPSAAELLRTAPILREAALSLGAELPLLSQLNHAPCDRRRSAEATGGKQRHHPGKQHRRDRNRRKKKLRKRKLRLECRRVFREFSQPSRPLSRSHAVKKWKPLETLGLRLLIQWGLEVDDALRAVLFEFRHGLIGGKLPTEFPACGTAPVGGCAATLQGAVVATVSGVSVSSAGWTTRARWWRGAAPSSFRWRTS</sequence>
<dbReference type="SUPFAM" id="SSF56112">
    <property type="entry name" value="Protein kinase-like (PK-like)"/>
    <property type="match status" value="1"/>
</dbReference>
<evidence type="ECO:0000313" key="11">
    <source>
        <dbReference type="EMBL" id="CAE8582417.1"/>
    </source>
</evidence>
<evidence type="ECO:0000256" key="9">
    <source>
        <dbReference type="SAM" id="MobiDB-lite"/>
    </source>
</evidence>
<dbReference type="SMART" id="SM00220">
    <property type="entry name" value="S_TKc"/>
    <property type="match status" value="1"/>
</dbReference>
<name>A0A813D266_POLGL</name>
<keyword evidence="5" id="KW-0418">Kinase</keyword>
<dbReference type="PROSITE" id="PS50011">
    <property type="entry name" value="PROTEIN_KINASE_DOM"/>
    <property type="match status" value="1"/>
</dbReference>
<dbReference type="EC" id="2.7.11.1" evidence="1"/>
<keyword evidence="2" id="KW-0723">Serine/threonine-protein kinase</keyword>
<dbReference type="Gene3D" id="1.10.510.10">
    <property type="entry name" value="Transferase(Phosphotransferase) domain 1"/>
    <property type="match status" value="1"/>
</dbReference>
<feature type="region of interest" description="Disordered" evidence="9">
    <location>
        <begin position="173"/>
        <end position="206"/>
    </location>
</feature>
<evidence type="ECO:0000256" key="8">
    <source>
        <dbReference type="ARBA" id="ARBA00048679"/>
    </source>
</evidence>
<evidence type="ECO:0000256" key="2">
    <source>
        <dbReference type="ARBA" id="ARBA00022527"/>
    </source>
</evidence>
<feature type="domain" description="Protein kinase" evidence="10">
    <location>
        <begin position="1"/>
        <end position="151"/>
    </location>
</feature>
<comment type="caution">
    <text evidence="11">The sequence shown here is derived from an EMBL/GenBank/DDBJ whole genome shotgun (WGS) entry which is preliminary data.</text>
</comment>
<proteinExistence type="predicted"/>
<dbReference type="InterPro" id="IPR000719">
    <property type="entry name" value="Prot_kinase_dom"/>
</dbReference>
<dbReference type="InterPro" id="IPR008271">
    <property type="entry name" value="Ser/Thr_kinase_AS"/>
</dbReference>
<dbReference type="Proteomes" id="UP000654075">
    <property type="component" value="Unassembled WGS sequence"/>
</dbReference>
<dbReference type="InterPro" id="IPR051131">
    <property type="entry name" value="NEK_Ser/Thr_kinase_NIMA"/>
</dbReference>
<accession>A0A813D266</accession>
<dbReference type="PANTHER" id="PTHR44899:SF3">
    <property type="entry name" value="SERINE_THREONINE-PROTEIN KINASE NEK1"/>
    <property type="match status" value="1"/>
</dbReference>
<dbReference type="PROSITE" id="PS00108">
    <property type="entry name" value="PROTEIN_KINASE_ST"/>
    <property type="match status" value="1"/>
</dbReference>
<reference evidence="11" key="1">
    <citation type="submission" date="2021-02" db="EMBL/GenBank/DDBJ databases">
        <authorList>
            <person name="Dougan E. K."/>
            <person name="Rhodes N."/>
            <person name="Thang M."/>
            <person name="Chan C."/>
        </authorList>
    </citation>
    <scope>NUCLEOTIDE SEQUENCE</scope>
</reference>
<dbReference type="PANTHER" id="PTHR44899">
    <property type="entry name" value="CAMK FAMILY PROTEIN KINASE"/>
    <property type="match status" value="1"/>
</dbReference>
<organism evidence="11 12">
    <name type="scientific">Polarella glacialis</name>
    <name type="common">Dinoflagellate</name>
    <dbReference type="NCBI Taxonomy" id="89957"/>
    <lineage>
        <taxon>Eukaryota</taxon>
        <taxon>Sar</taxon>
        <taxon>Alveolata</taxon>
        <taxon>Dinophyceae</taxon>
        <taxon>Suessiales</taxon>
        <taxon>Suessiaceae</taxon>
        <taxon>Polarella</taxon>
    </lineage>
</organism>
<keyword evidence="3" id="KW-0808">Transferase</keyword>
<keyword evidence="12" id="KW-1185">Reference proteome</keyword>
<dbReference type="GO" id="GO:0005524">
    <property type="term" value="F:ATP binding"/>
    <property type="evidence" value="ECO:0007669"/>
    <property type="project" value="UniProtKB-KW"/>
</dbReference>
<dbReference type="InterPro" id="IPR011009">
    <property type="entry name" value="Kinase-like_dom_sf"/>
</dbReference>
<dbReference type="EMBL" id="CAJNNV010000388">
    <property type="protein sequence ID" value="CAE8582417.1"/>
    <property type="molecule type" value="Genomic_DNA"/>
</dbReference>
<comment type="catalytic activity">
    <reaction evidence="7">
        <text>L-threonyl-[protein] + ATP = O-phospho-L-threonyl-[protein] + ADP + H(+)</text>
        <dbReference type="Rhea" id="RHEA:46608"/>
        <dbReference type="Rhea" id="RHEA-COMP:11060"/>
        <dbReference type="Rhea" id="RHEA-COMP:11605"/>
        <dbReference type="ChEBI" id="CHEBI:15378"/>
        <dbReference type="ChEBI" id="CHEBI:30013"/>
        <dbReference type="ChEBI" id="CHEBI:30616"/>
        <dbReference type="ChEBI" id="CHEBI:61977"/>
        <dbReference type="ChEBI" id="CHEBI:456216"/>
        <dbReference type="EC" id="2.7.11.1"/>
    </reaction>
</comment>
<feature type="compositionally biased region" description="Basic residues" evidence="9">
    <location>
        <begin position="185"/>
        <end position="206"/>
    </location>
</feature>
<evidence type="ECO:0000256" key="6">
    <source>
        <dbReference type="ARBA" id="ARBA00022840"/>
    </source>
</evidence>
<evidence type="ECO:0000313" key="12">
    <source>
        <dbReference type="Proteomes" id="UP000654075"/>
    </source>
</evidence>
<comment type="catalytic activity">
    <reaction evidence="8">
        <text>L-seryl-[protein] + ATP = O-phospho-L-seryl-[protein] + ADP + H(+)</text>
        <dbReference type="Rhea" id="RHEA:17989"/>
        <dbReference type="Rhea" id="RHEA-COMP:9863"/>
        <dbReference type="Rhea" id="RHEA-COMP:11604"/>
        <dbReference type="ChEBI" id="CHEBI:15378"/>
        <dbReference type="ChEBI" id="CHEBI:29999"/>
        <dbReference type="ChEBI" id="CHEBI:30616"/>
        <dbReference type="ChEBI" id="CHEBI:83421"/>
        <dbReference type="ChEBI" id="CHEBI:456216"/>
        <dbReference type="EC" id="2.7.11.1"/>
    </reaction>
</comment>